<comment type="caution">
    <text evidence="2">The sequence shown here is derived from an EMBL/GenBank/DDBJ whole genome shotgun (WGS) entry which is preliminary data.</text>
</comment>
<feature type="domain" description="C2" evidence="1">
    <location>
        <begin position="465"/>
        <end position="593"/>
    </location>
</feature>
<dbReference type="InterPro" id="IPR035892">
    <property type="entry name" value="C2_domain_sf"/>
</dbReference>
<dbReference type="GO" id="GO:0061511">
    <property type="term" value="P:centriole elongation"/>
    <property type="evidence" value="ECO:0007669"/>
    <property type="project" value="TreeGrafter"/>
</dbReference>
<dbReference type="CDD" id="cd00030">
    <property type="entry name" value="C2"/>
    <property type="match status" value="1"/>
</dbReference>
<dbReference type="PANTHER" id="PTHR21254">
    <property type="entry name" value="C2 DOMAIN-CONTAINING PROTEIN 3"/>
    <property type="match status" value="1"/>
</dbReference>
<evidence type="ECO:0000259" key="1">
    <source>
        <dbReference type="PROSITE" id="PS50004"/>
    </source>
</evidence>
<accession>A0A0V0ZXE8</accession>
<dbReference type="PROSITE" id="PS50004">
    <property type="entry name" value="C2"/>
    <property type="match status" value="1"/>
</dbReference>
<dbReference type="STRING" id="990121.A0A0V0ZXE8"/>
<dbReference type="OrthoDB" id="5918218at2759"/>
<dbReference type="GO" id="GO:0005814">
    <property type="term" value="C:centriole"/>
    <property type="evidence" value="ECO:0007669"/>
    <property type="project" value="TreeGrafter"/>
</dbReference>
<evidence type="ECO:0000313" key="2">
    <source>
        <dbReference type="EMBL" id="KRY17117.1"/>
    </source>
</evidence>
<dbReference type="InterPro" id="IPR000008">
    <property type="entry name" value="C2_dom"/>
</dbReference>
<organism evidence="2 3">
    <name type="scientific">Trichinella patagoniensis</name>
    <dbReference type="NCBI Taxonomy" id="990121"/>
    <lineage>
        <taxon>Eukaryota</taxon>
        <taxon>Metazoa</taxon>
        <taxon>Ecdysozoa</taxon>
        <taxon>Nematoda</taxon>
        <taxon>Enoplea</taxon>
        <taxon>Dorylaimia</taxon>
        <taxon>Trichinellida</taxon>
        <taxon>Trichinellidae</taxon>
        <taxon>Trichinella</taxon>
    </lineage>
</organism>
<dbReference type="GO" id="GO:0071539">
    <property type="term" value="P:protein localization to centrosome"/>
    <property type="evidence" value="ECO:0007669"/>
    <property type="project" value="TreeGrafter"/>
</dbReference>
<dbReference type="GO" id="GO:0034451">
    <property type="term" value="C:centriolar satellite"/>
    <property type="evidence" value="ECO:0007669"/>
    <property type="project" value="TreeGrafter"/>
</dbReference>
<dbReference type="Gene3D" id="2.60.40.150">
    <property type="entry name" value="C2 domain"/>
    <property type="match status" value="1"/>
</dbReference>
<dbReference type="Proteomes" id="UP000054783">
    <property type="component" value="Unassembled WGS sequence"/>
</dbReference>
<dbReference type="SUPFAM" id="SSF49562">
    <property type="entry name" value="C2 domain (Calcium/lipid-binding domain, CaLB)"/>
    <property type="match status" value="1"/>
</dbReference>
<gene>
    <name evidence="2" type="ORF">T12_6143</name>
</gene>
<dbReference type="PANTHER" id="PTHR21254:SF1">
    <property type="entry name" value="C2 DOMAIN-CONTAINING PROTEIN 3"/>
    <property type="match status" value="1"/>
</dbReference>
<proteinExistence type="predicted"/>
<name>A0A0V0ZXE8_9BILA</name>
<dbReference type="Pfam" id="PF00168">
    <property type="entry name" value="C2"/>
    <property type="match status" value="1"/>
</dbReference>
<dbReference type="SMART" id="SM00239">
    <property type="entry name" value="C2"/>
    <property type="match status" value="1"/>
</dbReference>
<reference evidence="2 3" key="1">
    <citation type="submission" date="2015-01" db="EMBL/GenBank/DDBJ databases">
        <title>Evolution of Trichinella species and genotypes.</title>
        <authorList>
            <person name="Korhonen P.K."/>
            <person name="Edoardo P."/>
            <person name="Giuseppe L.R."/>
            <person name="Gasser R.B."/>
        </authorList>
    </citation>
    <scope>NUCLEOTIDE SEQUENCE [LARGE SCALE GENOMIC DNA]</scope>
    <source>
        <strain evidence="2">ISS2496</strain>
    </source>
</reference>
<protein>
    <recommendedName>
        <fullName evidence="1">C2 domain-containing protein</fullName>
    </recommendedName>
</protein>
<keyword evidence="3" id="KW-1185">Reference proteome</keyword>
<dbReference type="AlphaFoldDB" id="A0A0V0ZXE8"/>
<evidence type="ECO:0000313" key="3">
    <source>
        <dbReference type="Proteomes" id="UP000054783"/>
    </source>
</evidence>
<dbReference type="EMBL" id="JYDQ01000067">
    <property type="protein sequence ID" value="KRY17117.1"/>
    <property type="molecule type" value="Genomic_DNA"/>
</dbReference>
<sequence length="669" mass="75768">MEDENFVTPLLSKLKYLSQLLNSLNNLEISQLDELDMRQQSNDDNYLHDANYPHEHNKHVSFDDGKDEFELLNTQQAEKNISMANTTDARLVDETLQLLNQATFIRVFIDELMWRKIPDFFMDDFRRRSHCNGSFAVRYSVPLFEKNSDRAYDKIITARSREILPSVVGFNHRHVSLLIVSPALLQHWAESYLSFCIYYKSSRKQVIQVDEMNFSLTMKIDAYGYIFQESLIAKCSFPLCKLLVLPFAVEASLPLEMHCFGSASGILKVTVLIGSRHASFTERVEPLRNPTTMKLKSMSFLDTLTTTKPAVAGVGVGALNRQLKAAERSRGRKSGTANDGSSFSPFVERHIVGRRDLTLPLDVPNEESLLSDQYDEIRFDRSHLQPLQSPLSDAGVEAVQSGHSVSTECVECHVDNLLKRRAFANIPISAKSRSVGVQTETVLDLTYDQHYSRTGSKFNQKIQANAQRSKWAAWKSPIQGRQCPMFLRLIVHQARYLPAVSSNGDEGQHMQPPSAFVSYRIDNRMIKSEVAPASFHPRWDWKTKLKLMPEQRTIVFHIWHKSSSDEQSELLLGAVSVDVAQVVMSSIRSTWWFDIIDLRAGSPGQLQLTIEALEPASEKNEESLCESLMKGVTSTSMDTPAASRSVLAETLKEKLCELDNLMEKIIPPK</sequence>
<dbReference type="GO" id="GO:0060271">
    <property type="term" value="P:cilium assembly"/>
    <property type="evidence" value="ECO:0007669"/>
    <property type="project" value="TreeGrafter"/>
</dbReference>